<dbReference type="VEuPathDB" id="TrichDB:TRFO_10517"/>
<dbReference type="InterPro" id="IPR008271">
    <property type="entry name" value="Ser/Thr_kinase_AS"/>
</dbReference>
<dbReference type="SMART" id="SM00220">
    <property type="entry name" value="S_TKc"/>
    <property type="match status" value="1"/>
</dbReference>
<dbReference type="OrthoDB" id="1668230at2759"/>
<dbReference type="GO" id="GO:0005524">
    <property type="term" value="F:ATP binding"/>
    <property type="evidence" value="ECO:0007669"/>
    <property type="project" value="UniProtKB-UniRule"/>
</dbReference>
<evidence type="ECO:0000256" key="4">
    <source>
        <dbReference type="ARBA" id="ARBA00022840"/>
    </source>
</evidence>
<keyword evidence="3 8" id="KW-0418">Kinase</keyword>
<keyword evidence="4 5" id="KW-0067">ATP-binding</keyword>
<dbReference type="PROSITE" id="PS00107">
    <property type="entry name" value="PROTEIN_KINASE_ATP"/>
    <property type="match status" value="1"/>
</dbReference>
<proteinExistence type="inferred from homology"/>
<organism evidence="8 9">
    <name type="scientific">Tritrichomonas foetus</name>
    <dbReference type="NCBI Taxonomy" id="1144522"/>
    <lineage>
        <taxon>Eukaryota</taxon>
        <taxon>Metamonada</taxon>
        <taxon>Parabasalia</taxon>
        <taxon>Tritrichomonadida</taxon>
        <taxon>Tritrichomonadidae</taxon>
        <taxon>Tritrichomonas</taxon>
    </lineage>
</organism>
<dbReference type="RefSeq" id="XP_068348521.1">
    <property type="nucleotide sequence ID" value="XM_068495505.1"/>
</dbReference>
<dbReference type="SUPFAM" id="SSF56112">
    <property type="entry name" value="Protein kinase-like (PK-like)"/>
    <property type="match status" value="1"/>
</dbReference>
<dbReference type="GeneID" id="94830209"/>
<dbReference type="PANTHER" id="PTHR24348">
    <property type="entry name" value="SERINE/THREONINE-PROTEIN KINASE UNC-51-RELATED"/>
    <property type="match status" value="1"/>
</dbReference>
<keyword evidence="2 5" id="KW-0547">Nucleotide-binding</keyword>
<dbReference type="AlphaFoldDB" id="A0A1J4J8B8"/>
<dbReference type="InterPro" id="IPR000719">
    <property type="entry name" value="Prot_kinase_dom"/>
</dbReference>
<dbReference type="Pfam" id="PF00069">
    <property type="entry name" value="Pkinase"/>
    <property type="match status" value="1"/>
</dbReference>
<evidence type="ECO:0000256" key="2">
    <source>
        <dbReference type="ARBA" id="ARBA00022741"/>
    </source>
</evidence>
<evidence type="ECO:0000313" key="8">
    <source>
        <dbReference type="EMBL" id="OHS95384.1"/>
    </source>
</evidence>
<dbReference type="EMBL" id="MLAK01001248">
    <property type="protein sequence ID" value="OHS95384.1"/>
    <property type="molecule type" value="Genomic_DNA"/>
</dbReference>
<name>A0A1J4J8B8_9EUKA</name>
<evidence type="ECO:0000256" key="6">
    <source>
        <dbReference type="RuleBase" id="RU000304"/>
    </source>
</evidence>
<reference evidence="8" key="1">
    <citation type="submission" date="2016-10" db="EMBL/GenBank/DDBJ databases">
        <authorList>
            <person name="Benchimol M."/>
            <person name="Almeida L.G."/>
            <person name="Vasconcelos A.T."/>
            <person name="Perreira-Neves A."/>
            <person name="Rosa I.A."/>
            <person name="Tasca T."/>
            <person name="Bogo M.R."/>
            <person name="de Souza W."/>
        </authorList>
    </citation>
    <scope>NUCLEOTIDE SEQUENCE [LARGE SCALE GENOMIC DNA]</scope>
    <source>
        <strain evidence="8">K</strain>
    </source>
</reference>
<dbReference type="InterPro" id="IPR017441">
    <property type="entry name" value="Protein_kinase_ATP_BS"/>
</dbReference>
<feature type="domain" description="Protein kinase" evidence="7">
    <location>
        <begin position="43"/>
        <end position="306"/>
    </location>
</feature>
<feature type="binding site" evidence="5">
    <location>
        <position position="72"/>
    </location>
    <ligand>
        <name>ATP</name>
        <dbReference type="ChEBI" id="CHEBI:30616"/>
    </ligand>
</feature>
<evidence type="ECO:0000259" key="7">
    <source>
        <dbReference type="PROSITE" id="PS50011"/>
    </source>
</evidence>
<dbReference type="Gene3D" id="1.10.510.10">
    <property type="entry name" value="Transferase(Phosphotransferase) domain 1"/>
    <property type="match status" value="1"/>
</dbReference>
<keyword evidence="6" id="KW-0723">Serine/threonine-protein kinase</keyword>
<evidence type="ECO:0000256" key="5">
    <source>
        <dbReference type="PROSITE-ProRule" id="PRU10141"/>
    </source>
</evidence>
<dbReference type="Proteomes" id="UP000179807">
    <property type="component" value="Unassembled WGS sequence"/>
</dbReference>
<dbReference type="PROSITE" id="PS00108">
    <property type="entry name" value="PROTEIN_KINASE_ST"/>
    <property type="match status" value="1"/>
</dbReference>
<dbReference type="InterPro" id="IPR045269">
    <property type="entry name" value="Atg1-like"/>
</dbReference>
<dbReference type="GO" id="GO:0016020">
    <property type="term" value="C:membrane"/>
    <property type="evidence" value="ECO:0007669"/>
    <property type="project" value="TreeGrafter"/>
</dbReference>
<comment type="similarity">
    <text evidence="6">Belongs to the protein kinase superfamily.</text>
</comment>
<dbReference type="GO" id="GO:0010506">
    <property type="term" value="P:regulation of autophagy"/>
    <property type="evidence" value="ECO:0007669"/>
    <property type="project" value="InterPro"/>
</dbReference>
<dbReference type="PROSITE" id="PS50011">
    <property type="entry name" value="PROTEIN_KINASE_DOM"/>
    <property type="match status" value="1"/>
</dbReference>
<gene>
    <name evidence="8" type="ORF">TRFO_10517</name>
</gene>
<dbReference type="GO" id="GO:0005829">
    <property type="term" value="C:cytosol"/>
    <property type="evidence" value="ECO:0007669"/>
    <property type="project" value="TreeGrafter"/>
</dbReference>
<evidence type="ECO:0000256" key="3">
    <source>
        <dbReference type="ARBA" id="ARBA00022777"/>
    </source>
</evidence>
<evidence type="ECO:0000256" key="1">
    <source>
        <dbReference type="ARBA" id="ARBA00022679"/>
    </source>
</evidence>
<dbReference type="FunFam" id="1.10.510.10:FF:000956">
    <property type="entry name" value="CAMK family protein kinase"/>
    <property type="match status" value="1"/>
</dbReference>
<dbReference type="InterPro" id="IPR011009">
    <property type="entry name" value="Kinase-like_dom_sf"/>
</dbReference>
<dbReference type="PANTHER" id="PTHR24348:SF22">
    <property type="entry name" value="NON-SPECIFIC SERINE_THREONINE PROTEIN KINASE"/>
    <property type="match status" value="1"/>
</dbReference>
<dbReference type="GO" id="GO:0004674">
    <property type="term" value="F:protein serine/threonine kinase activity"/>
    <property type="evidence" value="ECO:0007669"/>
    <property type="project" value="UniProtKB-KW"/>
</dbReference>
<keyword evidence="9" id="KW-1185">Reference proteome</keyword>
<dbReference type="GO" id="GO:0000045">
    <property type="term" value="P:autophagosome assembly"/>
    <property type="evidence" value="ECO:0007669"/>
    <property type="project" value="TreeGrafter"/>
</dbReference>
<dbReference type="GO" id="GO:0000407">
    <property type="term" value="C:phagophore assembly site"/>
    <property type="evidence" value="ECO:0007669"/>
    <property type="project" value="TreeGrafter"/>
</dbReference>
<dbReference type="GO" id="GO:0005776">
    <property type="term" value="C:autophagosome"/>
    <property type="evidence" value="ECO:0007669"/>
    <property type="project" value="TreeGrafter"/>
</dbReference>
<comment type="caution">
    <text evidence="8">The sequence shown here is derived from an EMBL/GenBank/DDBJ whole genome shotgun (WGS) entry which is preliminary data.</text>
</comment>
<evidence type="ECO:0000313" key="9">
    <source>
        <dbReference type="Proteomes" id="UP000179807"/>
    </source>
</evidence>
<accession>A0A1J4J8B8</accession>
<keyword evidence="1" id="KW-0808">Transferase</keyword>
<sequence length="368" mass="42094">MIETSLLMAPPSLLSKPNRSSQEPIRYTQSGIDFQIPPRIGNYTFEEIIGSGSYGIVVRGYDHKRQRKVACKVISRQLLSSSLVLMNLEQELRIIPTLKHENVIEVYEILYERDIIIVVMELCENGDLLSFISKEGLLNITHIKRIFYQIVRGIEYIHSKGVAHRDIKLENILLDGDLNAKIADFGCCRTDQNIGPSIPCGTLLYMSSESLEYDFVDDKKCDIWALGVMLYFFVTNKFPFAPLKNNISEVQNSEGLQEEVKQLIKKGEFTQPYPVSAMILDVINSCLKVAPEERPTASEILNMEWFTSENKIRHSMMKLSSQRKEQSFAGIDRTNSRSIIKMIVRPTAKSTSNIHRKVILNSEYQQYI</sequence>
<protein>
    <submittedName>
        <fullName evidence="8">CAMK family protein kinase</fullName>
    </submittedName>
</protein>